<keyword evidence="1" id="KW-0723">Serine/threonine-protein kinase</keyword>
<dbReference type="PANTHER" id="PTHR35526:SF3">
    <property type="entry name" value="ANTI-SIGMA-F FACTOR RSBW"/>
    <property type="match status" value="1"/>
</dbReference>
<reference evidence="3 4" key="1">
    <citation type="submission" date="2020-08" db="EMBL/GenBank/DDBJ databases">
        <title>Genomic Encyclopedia of Type Strains, Phase III (KMG-III): the genomes of soil and plant-associated and newly described type strains.</title>
        <authorList>
            <person name="Whitman W."/>
        </authorList>
    </citation>
    <scope>NUCLEOTIDE SEQUENCE [LARGE SCALE GENOMIC DNA]</scope>
    <source>
        <strain evidence="3 4">CECT 3273</strain>
    </source>
</reference>
<dbReference type="InterPro" id="IPR003594">
    <property type="entry name" value="HATPase_dom"/>
</dbReference>
<dbReference type="EMBL" id="JACHJI010000010">
    <property type="protein sequence ID" value="MBB4901286.1"/>
    <property type="molecule type" value="Genomic_DNA"/>
</dbReference>
<keyword evidence="4" id="KW-1185">Reference proteome</keyword>
<dbReference type="InterPro" id="IPR036890">
    <property type="entry name" value="HATPase_C_sf"/>
</dbReference>
<name>A0A7W7PU39_9ACTN</name>
<comment type="caution">
    <text evidence="3">The sequence shown here is derived from an EMBL/GenBank/DDBJ whole genome shotgun (WGS) entry which is preliminary data.</text>
</comment>
<feature type="domain" description="Histidine kinase/HSP90-like ATPase" evidence="2">
    <location>
        <begin position="32"/>
        <end position="142"/>
    </location>
</feature>
<dbReference type="AlphaFoldDB" id="A0A7W7PU39"/>
<protein>
    <submittedName>
        <fullName evidence="3">Anti-sigma regulatory factor (Ser/Thr protein kinase)</fullName>
    </submittedName>
</protein>
<proteinExistence type="predicted"/>
<keyword evidence="1" id="KW-0808">Transferase</keyword>
<evidence type="ECO:0000256" key="1">
    <source>
        <dbReference type="ARBA" id="ARBA00022527"/>
    </source>
</evidence>
<gene>
    <name evidence="3" type="ORF">FHS37_005373</name>
</gene>
<dbReference type="Pfam" id="PF13581">
    <property type="entry name" value="HATPase_c_2"/>
    <property type="match status" value="1"/>
</dbReference>
<organism evidence="3 4">
    <name type="scientific">Streptomyces griseomycini</name>
    <dbReference type="NCBI Taxonomy" id="66895"/>
    <lineage>
        <taxon>Bacteria</taxon>
        <taxon>Bacillati</taxon>
        <taxon>Actinomycetota</taxon>
        <taxon>Actinomycetes</taxon>
        <taxon>Kitasatosporales</taxon>
        <taxon>Streptomycetaceae</taxon>
        <taxon>Streptomyces</taxon>
    </lineage>
</organism>
<keyword evidence="1" id="KW-0418">Kinase</keyword>
<dbReference type="SUPFAM" id="SSF55874">
    <property type="entry name" value="ATPase domain of HSP90 chaperone/DNA topoisomerase II/histidine kinase"/>
    <property type="match status" value="1"/>
</dbReference>
<evidence type="ECO:0000313" key="4">
    <source>
        <dbReference type="Proteomes" id="UP000579523"/>
    </source>
</evidence>
<dbReference type="GO" id="GO:0004674">
    <property type="term" value="F:protein serine/threonine kinase activity"/>
    <property type="evidence" value="ECO:0007669"/>
    <property type="project" value="UniProtKB-KW"/>
</dbReference>
<dbReference type="PANTHER" id="PTHR35526">
    <property type="entry name" value="ANTI-SIGMA-F FACTOR RSBW-RELATED"/>
    <property type="match status" value="1"/>
</dbReference>
<dbReference type="Gene3D" id="3.30.565.10">
    <property type="entry name" value="Histidine kinase-like ATPase, C-terminal domain"/>
    <property type="match status" value="1"/>
</dbReference>
<evidence type="ECO:0000313" key="3">
    <source>
        <dbReference type="EMBL" id="MBB4901286.1"/>
    </source>
</evidence>
<dbReference type="InterPro" id="IPR050267">
    <property type="entry name" value="Anti-sigma-factor_SerPK"/>
</dbReference>
<sequence>MEPVPVDEGATAPGASRLRASYALEGGGAWIAQARHLAAAFLTRARAEDDLPVSTRVVEITQLVVSELVTNARKYAPGPVRLDLRVLDDALEVVVRDGSSVLPVPRAADPGRVGQHGLEIVMAVAQELDVRQEPTGKRVTARISLLDTPAAG</sequence>
<evidence type="ECO:0000259" key="2">
    <source>
        <dbReference type="Pfam" id="PF13581"/>
    </source>
</evidence>
<accession>A0A7W7PU39</accession>
<dbReference type="RefSeq" id="WP_184825655.1">
    <property type="nucleotide sequence ID" value="NZ_BMTI01000009.1"/>
</dbReference>
<dbReference type="CDD" id="cd16936">
    <property type="entry name" value="HATPase_RsbW-like"/>
    <property type="match status" value="1"/>
</dbReference>
<dbReference type="Proteomes" id="UP000579523">
    <property type="component" value="Unassembled WGS sequence"/>
</dbReference>